<reference evidence="2" key="1">
    <citation type="journal article" date="2019" name="Int. J. Syst. Evol. Microbiol.">
        <title>The Global Catalogue of Microorganisms (GCM) 10K type strain sequencing project: providing services to taxonomists for standard genome sequencing and annotation.</title>
        <authorList>
            <consortium name="The Broad Institute Genomics Platform"/>
            <consortium name="The Broad Institute Genome Sequencing Center for Infectious Disease"/>
            <person name="Wu L."/>
            <person name="Ma J."/>
        </authorList>
    </citation>
    <scope>NUCLEOTIDE SEQUENCE [LARGE SCALE GENOMIC DNA]</scope>
    <source>
        <strain evidence="2">JCM 3380</strain>
    </source>
</reference>
<evidence type="ECO:0008006" key="3">
    <source>
        <dbReference type="Google" id="ProtNLM"/>
    </source>
</evidence>
<evidence type="ECO:0000313" key="1">
    <source>
        <dbReference type="EMBL" id="GAA0246633.1"/>
    </source>
</evidence>
<dbReference type="Proteomes" id="UP001500416">
    <property type="component" value="Unassembled WGS sequence"/>
</dbReference>
<dbReference type="Gene3D" id="1.10.260.40">
    <property type="entry name" value="lambda repressor-like DNA-binding domains"/>
    <property type="match status" value="1"/>
</dbReference>
<dbReference type="InterPro" id="IPR010982">
    <property type="entry name" value="Lambda_DNA-bd_dom_sf"/>
</dbReference>
<gene>
    <name evidence="1" type="ORF">GCM10010492_52720</name>
</gene>
<protein>
    <recommendedName>
        <fullName evidence="3">XRE family transcriptional regulator</fullName>
    </recommendedName>
</protein>
<sequence length="293" mass="32187">MGVEAGTAGFGAALRAAIGRSGLTLDEVSRRLRERGTPISVSSLSYWQNGDSRPRAASLPAVAALEEILGEPLTGLLLPRPRPTRPGPRVAHDLVMRRPETVARALAKLDATPDDLDSPHRLSQYLSHRVDATGREESMRVRRIVRADHDGTTRFLFVSRGSSMSHPPAVTHAVGCRPGRFRADVPSATCAFEFLLDQPLNAGELAYVEFGLRLPPDHAARHTQLAIVRPGREIAIHVTFAGDRLPRACHGYFQPRSGLPVQRRVEFDGPTRTYQFVALDPEPGQYGIGWTWE</sequence>
<comment type="caution">
    <text evidence="1">The sequence shown here is derived from an EMBL/GenBank/DDBJ whole genome shotgun (WGS) entry which is preliminary data.</text>
</comment>
<dbReference type="RefSeq" id="WP_343936575.1">
    <property type="nucleotide sequence ID" value="NZ_BAAABU010000014.1"/>
</dbReference>
<name>A0ABP3DZ70_9PSEU</name>
<accession>A0ABP3DZ70</accession>
<dbReference type="EMBL" id="BAAABU010000014">
    <property type="protein sequence ID" value="GAA0246633.1"/>
    <property type="molecule type" value="Genomic_DNA"/>
</dbReference>
<proteinExistence type="predicted"/>
<organism evidence="1 2">
    <name type="scientific">Saccharothrix mutabilis subsp. mutabilis</name>
    <dbReference type="NCBI Taxonomy" id="66855"/>
    <lineage>
        <taxon>Bacteria</taxon>
        <taxon>Bacillati</taxon>
        <taxon>Actinomycetota</taxon>
        <taxon>Actinomycetes</taxon>
        <taxon>Pseudonocardiales</taxon>
        <taxon>Pseudonocardiaceae</taxon>
        <taxon>Saccharothrix</taxon>
    </lineage>
</organism>
<keyword evidence="2" id="KW-1185">Reference proteome</keyword>
<evidence type="ECO:0000313" key="2">
    <source>
        <dbReference type="Proteomes" id="UP001500416"/>
    </source>
</evidence>